<organism evidence="1">
    <name type="scientific">Streptomyces lavendulae</name>
    <dbReference type="NCBI Taxonomy" id="1914"/>
    <lineage>
        <taxon>Bacteria</taxon>
        <taxon>Bacillati</taxon>
        <taxon>Actinomycetota</taxon>
        <taxon>Actinomycetes</taxon>
        <taxon>Kitasatosporales</taxon>
        <taxon>Streptomycetaceae</taxon>
        <taxon>Streptomyces</taxon>
    </lineage>
</organism>
<name>Q6RGN3_STRLA</name>
<keyword evidence="1" id="KW-0614">Plasmid</keyword>
<gene>
    <name evidence="1" type="primary">SLV.37</name>
</gene>
<dbReference type="CDD" id="cd02440">
    <property type="entry name" value="AdoMet_MTases"/>
    <property type="match status" value="1"/>
</dbReference>
<dbReference type="AlphaFoldDB" id="Q6RGN3"/>
<dbReference type="PANTHER" id="PTHR43861">
    <property type="entry name" value="TRANS-ACONITATE 2-METHYLTRANSFERASE-RELATED"/>
    <property type="match status" value="1"/>
</dbReference>
<dbReference type="Pfam" id="PF13489">
    <property type="entry name" value="Methyltransf_23"/>
    <property type="match status" value="1"/>
</dbReference>
<reference evidence="1" key="2">
    <citation type="journal article" date="2004" name="Microbiology">
        <title>Characterization of the Streptomyces lavendulae IMRU 3455 linear plasmid pSLV45.</title>
        <authorList>
            <person name="Hosted T.J."/>
            <person name="Wang T."/>
            <person name="Horan A.C."/>
        </authorList>
    </citation>
    <scope>NUCLEOTIDE SEQUENCE</scope>
    <source>
        <strain evidence="1">IMRU3455</strain>
        <plasmid evidence="1">linear plasmid pSLV45</plasmid>
    </source>
</reference>
<evidence type="ECO:0000313" key="1">
    <source>
        <dbReference type="EMBL" id="AAS45820.1"/>
    </source>
</evidence>
<dbReference type="GO" id="GO:0008168">
    <property type="term" value="F:methyltransferase activity"/>
    <property type="evidence" value="ECO:0007669"/>
    <property type="project" value="UniProtKB-ARBA"/>
</dbReference>
<accession>Q6RGN3</accession>
<protein>
    <submittedName>
        <fullName evidence="1">SLV.37</fullName>
    </submittedName>
</protein>
<dbReference type="EMBL" id="AY498874">
    <property type="protein sequence ID" value="AAS45820.1"/>
    <property type="molecule type" value="Genomic_DNA"/>
</dbReference>
<geneLocation type="plasmid" evidence="1">
    <name>linear plasmid pSLV45</name>
</geneLocation>
<dbReference type="SUPFAM" id="SSF53335">
    <property type="entry name" value="S-adenosyl-L-methionine-dependent methyltransferases"/>
    <property type="match status" value="1"/>
</dbReference>
<dbReference type="GO" id="GO:0017000">
    <property type="term" value="P:antibiotic biosynthetic process"/>
    <property type="evidence" value="ECO:0007669"/>
    <property type="project" value="UniProtKB-ARBA"/>
</dbReference>
<dbReference type="InterPro" id="IPR029063">
    <property type="entry name" value="SAM-dependent_MTases_sf"/>
</dbReference>
<dbReference type="Gene3D" id="3.40.50.150">
    <property type="entry name" value="Vaccinia Virus protein VP39"/>
    <property type="match status" value="1"/>
</dbReference>
<sequence length="187" mass="20899">MREALDVSVWDAYYADGRHFRPVMDEEREALRRMAAPRPGLSALDVGCGTGGFAKCLAEEGYSVLGVDYSEKAIEIAQSSFTETSGLRFMCLNAESDEWETFESYDLISARLAYAFIEQKQEFLKRVRDHLSPGGSFHVMTPLAESLPESRKSVGITADELEEMCQGWSSVQEYALDAQHTAYTLTV</sequence>
<reference evidence="1" key="1">
    <citation type="submission" date="2003-12" db="EMBL/GenBank/DDBJ databases">
        <authorList>
            <person name="Hosted T.J.Jr."/>
            <person name="Horan A.C."/>
            <person name="Wang T."/>
        </authorList>
    </citation>
    <scope>NUCLEOTIDE SEQUENCE</scope>
    <source>
        <strain evidence="1">IMRU3455</strain>
        <plasmid evidence="1">linear plasmid pSLV45</plasmid>
    </source>
</reference>
<proteinExistence type="predicted"/>